<evidence type="ECO:0000259" key="1">
    <source>
        <dbReference type="Pfam" id="PF00155"/>
    </source>
</evidence>
<dbReference type="CDD" id="cd00609">
    <property type="entry name" value="AAT_like"/>
    <property type="match status" value="1"/>
</dbReference>
<dbReference type="InterPro" id="IPR015421">
    <property type="entry name" value="PyrdxlP-dep_Trfase_major"/>
</dbReference>
<dbReference type="SUPFAM" id="SSF53383">
    <property type="entry name" value="PLP-dependent transferases"/>
    <property type="match status" value="1"/>
</dbReference>
<dbReference type="InterPro" id="IPR051446">
    <property type="entry name" value="HTH_trans_reg/aminotransferase"/>
</dbReference>
<comment type="caution">
    <text evidence="2">The sequence shown here is derived from an EMBL/GenBank/DDBJ whole genome shotgun (WGS) entry which is preliminary data.</text>
</comment>
<evidence type="ECO:0000313" key="2">
    <source>
        <dbReference type="EMBL" id="MCG7505346.1"/>
    </source>
</evidence>
<dbReference type="PANTHER" id="PTHR46577:SF1">
    <property type="entry name" value="HTH-TYPE TRANSCRIPTIONAL REGULATORY PROTEIN GABR"/>
    <property type="match status" value="1"/>
</dbReference>
<dbReference type="Gene3D" id="3.90.1150.10">
    <property type="entry name" value="Aspartate Aminotransferase, domain 1"/>
    <property type="match status" value="1"/>
</dbReference>
<organism evidence="2 3">
    <name type="scientific">Mesorhizobium retamae</name>
    <dbReference type="NCBI Taxonomy" id="2912854"/>
    <lineage>
        <taxon>Bacteria</taxon>
        <taxon>Pseudomonadati</taxon>
        <taxon>Pseudomonadota</taxon>
        <taxon>Alphaproteobacteria</taxon>
        <taxon>Hyphomicrobiales</taxon>
        <taxon>Phyllobacteriaceae</taxon>
        <taxon>Mesorhizobium</taxon>
    </lineage>
</organism>
<dbReference type="InterPro" id="IPR015424">
    <property type="entry name" value="PyrdxlP-dep_Trfase"/>
</dbReference>
<dbReference type="InterPro" id="IPR015422">
    <property type="entry name" value="PyrdxlP-dep_Trfase_small"/>
</dbReference>
<evidence type="ECO:0000313" key="3">
    <source>
        <dbReference type="Proteomes" id="UP001201701"/>
    </source>
</evidence>
<gene>
    <name evidence="2" type="ORF">L4923_09960</name>
</gene>
<proteinExistence type="predicted"/>
<keyword evidence="3" id="KW-1185">Reference proteome</keyword>
<name>A0ABS9QD51_9HYPH</name>
<feature type="domain" description="Aminotransferase class I/classII large" evidence="1">
    <location>
        <begin position="20"/>
        <end position="313"/>
    </location>
</feature>
<keyword evidence="2" id="KW-0032">Aminotransferase</keyword>
<dbReference type="InterPro" id="IPR004839">
    <property type="entry name" value="Aminotransferase_I/II_large"/>
</dbReference>
<dbReference type="Proteomes" id="UP001201701">
    <property type="component" value="Unassembled WGS sequence"/>
</dbReference>
<dbReference type="EMBL" id="JAKREW010000007">
    <property type="protein sequence ID" value="MCG7505346.1"/>
    <property type="molecule type" value="Genomic_DNA"/>
</dbReference>
<dbReference type="PANTHER" id="PTHR46577">
    <property type="entry name" value="HTH-TYPE TRANSCRIPTIONAL REGULATORY PROTEIN GABR"/>
    <property type="match status" value="1"/>
</dbReference>
<protein>
    <submittedName>
        <fullName evidence="2">PLP-dependent aminotransferase family protein</fullName>
    </submittedName>
</protein>
<keyword evidence="2" id="KW-0808">Transferase</keyword>
<accession>A0ABS9QD51</accession>
<dbReference type="GO" id="GO:0008483">
    <property type="term" value="F:transaminase activity"/>
    <property type="evidence" value="ECO:0007669"/>
    <property type="project" value="UniProtKB-KW"/>
</dbReference>
<dbReference type="Gene3D" id="3.40.640.10">
    <property type="entry name" value="Type I PLP-dependent aspartate aminotransferase-like (Major domain)"/>
    <property type="match status" value="1"/>
</dbReference>
<dbReference type="Pfam" id="PF00155">
    <property type="entry name" value="Aminotran_1_2"/>
    <property type="match status" value="1"/>
</dbReference>
<reference evidence="2 3" key="1">
    <citation type="submission" date="2022-02" db="EMBL/GenBank/DDBJ databases">
        <title>Draft genome sequence of Mezorhizobium retamae strain IRAMC:0171 isolated from Retama raetam nodules.</title>
        <authorList>
            <person name="Bengaied R."/>
            <person name="Sbissi I."/>
            <person name="Huber K."/>
            <person name="Ghodbane F."/>
            <person name="Nouioui I."/>
            <person name="Tarhouni M."/>
            <person name="Gtari M."/>
        </authorList>
    </citation>
    <scope>NUCLEOTIDE SEQUENCE [LARGE SCALE GENOMIC DNA]</scope>
    <source>
        <strain evidence="2 3">IRAMC:0171</strain>
    </source>
</reference>
<sequence length="345" mass="37993">MPQIDNMMRLHRFSGTEEDKSIAAEWLTARFKTSVDPKRVILTNGAQNAMVLALACLAGQGDTVLMEPLSYHGFRKQAHLQGIRTEFIAMDDDGADPEAFETACRAFKPKALFLMPTVHNPTTIVMSRQRRDEIARIARKYGVSIFEDDVYGLLPQDAPVPFGALAPDITWHITSFAKCVGAGVRVGYLVTPDDKAARKTWDRFYGMSSWYPASLSVELLNLWLANGSIAKMVTGVREEAIARQKIAVNCLGDIPFQTRDDALFLWVNLGGIIDQDELVAQCASRNVIIRPGRLFATDPKYSPNCVRLVIGSPDSRDDLQAAMTVIGDLLQSARGARATSGAMAR</sequence>